<gene>
    <name evidence="3" type="ORF">BDV41DRAFT_263042</name>
</gene>
<evidence type="ECO:0000313" key="4">
    <source>
        <dbReference type="Proteomes" id="UP000325433"/>
    </source>
</evidence>
<proteinExistence type="predicted"/>
<dbReference type="AlphaFoldDB" id="A0A5N6VXR3"/>
<feature type="compositionally biased region" description="Polar residues" evidence="1">
    <location>
        <begin position="1"/>
        <end position="15"/>
    </location>
</feature>
<reference evidence="4" key="1">
    <citation type="submission" date="2019-04" db="EMBL/GenBank/DDBJ databases">
        <title>Friends and foes A comparative genomics studyof 23 Aspergillus species from section Flavi.</title>
        <authorList>
            <consortium name="DOE Joint Genome Institute"/>
            <person name="Kjaerbolling I."/>
            <person name="Vesth T."/>
            <person name="Frisvad J.C."/>
            <person name="Nybo J.L."/>
            <person name="Theobald S."/>
            <person name="Kildgaard S."/>
            <person name="Isbrandt T."/>
            <person name="Kuo A."/>
            <person name="Sato A."/>
            <person name="Lyhne E.K."/>
            <person name="Kogle M.E."/>
            <person name="Wiebenga A."/>
            <person name="Kun R.S."/>
            <person name="Lubbers R.J."/>
            <person name="Makela M.R."/>
            <person name="Barry K."/>
            <person name="Chovatia M."/>
            <person name="Clum A."/>
            <person name="Daum C."/>
            <person name="Haridas S."/>
            <person name="He G."/>
            <person name="LaButti K."/>
            <person name="Lipzen A."/>
            <person name="Mondo S."/>
            <person name="Riley R."/>
            <person name="Salamov A."/>
            <person name="Simmons B.A."/>
            <person name="Magnuson J.K."/>
            <person name="Henrissat B."/>
            <person name="Mortensen U.H."/>
            <person name="Larsen T.O."/>
            <person name="Devries R.P."/>
            <person name="Grigoriev I.V."/>
            <person name="Machida M."/>
            <person name="Baker S.E."/>
            <person name="Andersen M.R."/>
        </authorList>
    </citation>
    <scope>NUCLEOTIDE SEQUENCE [LARGE SCALE GENOMIC DNA]</scope>
    <source>
        <strain evidence="4">CBS 130015</strain>
    </source>
</reference>
<sequence length="75" mass="8225">MTGQPAHTARIQQIRSQTQPSSSGSASSTSWPTRYFPNVAKNVGVIRSECIILYCALAFFFFGSGLSLLPQKHLH</sequence>
<evidence type="ECO:0000256" key="1">
    <source>
        <dbReference type="SAM" id="MobiDB-lite"/>
    </source>
</evidence>
<evidence type="ECO:0000256" key="2">
    <source>
        <dbReference type="SAM" id="Phobius"/>
    </source>
</evidence>
<protein>
    <submittedName>
        <fullName evidence="3">Uncharacterized protein</fullName>
    </submittedName>
</protein>
<evidence type="ECO:0000313" key="3">
    <source>
        <dbReference type="EMBL" id="KAE8313355.1"/>
    </source>
</evidence>
<feature type="transmembrane region" description="Helical" evidence="2">
    <location>
        <begin position="51"/>
        <end position="69"/>
    </location>
</feature>
<keyword evidence="4" id="KW-1185">Reference proteome</keyword>
<name>A0A5N6VXR3_9EURO</name>
<feature type="region of interest" description="Disordered" evidence="1">
    <location>
        <begin position="1"/>
        <end position="35"/>
    </location>
</feature>
<keyword evidence="2" id="KW-0472">Membrane</keyword>
<dbReference type="Proteomes" id="UP000325433">
    <property type="component" value="Unassembled WGS sequence"/>
</dbReference>
<accession>A0A5N6VXR3</accession>
<keyword evidence="2" id="KW-1133">Transmembrane helix</keyword>
<keyword evidence="2" id="KW-0812">Transmembrane</keyword>
<feature type="compositionally biased region" description="Low complexity" evidence="1">
    <location>
        <begin position="16"/>
        <end position="30"/>
    </location>
</feature>
<dbReference type="EMBL" id="ML738326">
    <property type="protein sequence ID" value="KAE8313355.1"/>
    <property type="molecule type" value="Genomic_DNA"/>
</dbReference>
<organism evidence="3 4">
    <name type="scientific">Aspergillus transmontanensis</name>
    <dbReference type="NCBI Taxonomy" id="1034304"/>
    <lineage>
        <taxon>Eukaryota</taxon>
        <taxon>Fungi</taxon>
        <taxon>Dikarya</taxon>
        <taxon>Ascomycota</taxon>
        <taxon>Pezizomycotina</taxon>
        <taxon>Eurotiomycetes</taxon>
        <taxon>Eurotiomycetidae</taxon>
        <taxon>Eurotiales</taxon>
        <taxon>Aspergillaceae</taxon>
        <taxon>Aspergillus</taxon>
        <taxon>Aspergillus subgen. Circumdati</taxon>
    </lineage>
</organism>